<evidence type="ECO:0000313" key="8">
    <source>
        <dbReference type="EMBL" id="MCQ5342340.1"/>
    </source>
</evidence>
<gene>
    <name evidence="8" type="ORF">NE675_04725</name>
</gene>
<feature type="transmembrane region" description="Helical" evidence="6">
    <location>
        <begin position="213"/>
        <end position="232"/>
    </location>
</feature>
<keyword evidence="3 6" id="KW-0812">Transmembrane</keyword>
<dbReference type="Pfam" id="PF13189">
    <property type="entry name" value="Cytidylate_kin2"/>
    <property type="match status" value="1"/>
</dbReference>
<evidence type="ECO:0000256" key="2">
    <source>
        <dbReference type="ARBA" id="ARBA00007362"/>
    </source>
</evidence>
<dbReference type="Proteomes" id="UP001206692">
    <property type="component" value="Unassembled WGS sequence"/>
</dbReference>
<organism evidence="8 9">
    <name type="scientific">Megasphaera massiliensis</name>
    <dbReference type="NCBI Taxonomy" id="1232428"/>
    <lineage>
        <taxon>Bacteria</taxon>
        <taxon>Bacillati</taxon>
        <taxon>Bacillota</taxon>
        <taxon>Negativicutes</taxon>
        <taxon>Veillonellales</taxon>
        <taxon>Veillonellaceae</taxon>
        <taxon>Megasphaera</taxon>
    </lineage>
</organism>
<feature type="domain" description="EamA" evidence="7">
    <location>
        <begin position="5"/>
        <end position="139"/>
    </location>
</feature>
<evidence type="ECO:0000256" key="5">
    <source>
        <dbReference type="ARBA" id="ARBA00023136"/>
    </source>
</evidence>
<comment type="subcellular location">
    <subcellularLocation>
        <location evidence="1">Membrane</location>
        <topology evidence="1">Multi-pass membrane protein</topology>
    </subcellularLocation>
</comment>
<dbReference type="Gene3D" id="1.10.3730.20">
    <property type="match status" value="1"/>
</dbReference>
<dbReference type="PANTHER" id="PTHR32322:SF2">
    <property type="entry name" value="EAMA DOMAIN-CONTAINING PROTEIN"/>
    <property type="match status" value="1"/>
</dbReference>
<accession>A0ABT1SRJ6</accession>
<dbReference type="Gene3D" id="3.40.50.300">
    <property type="entry name" value="P-loop containing nucleotide triphosphate hydrolases"/>
    <property type="match status" value="1"/>
</dbReference>
<feature type="domain" description="EamA" evidence="7">
    <location>
        <begin position="152"/>
        <end position="284"/>
    </location>
</feature>
<name>A0ABT1SRJ6_9FIRM</name>
<keyword evidence="5 6" id="KW-0472">Membrane</keyword>
<comment type="caution">
    <text evidence="8">The sequence shown here is derived from an EMBL/GenBank/DDBJ whole genome shotgun (WGS) entry which is preliminary data.</text>
</comment>
<feature type="transmembrane region" description="Helical" evidence="6">
    <location>
        <begin position="181"/>
        <end position="201"/>
    </location>
</feature>
<dbReference type="EMBL" id="JANGEW010000007">
    <property type="protein sequence ID" value="MCQ5342340.1"/>
    <property type="molecule type" value="Genomic_DNA"/>
</dbReference>
<evidence type="ECO:0000256" key="6">
    <source>
        <dbReference type="SAM" id="Phobius"/>
    </source>
</evidence>
<evidence type="ECO:0000259" key="7">
    <source>
        <dbReference type="Pfam" id="PF00892"/>
    </source>
</evidence>
<evidence type="ECO:0000256" key="4">
    <source>
        <dbReference type="ARBA" id="ARBA00022989"/>
    </source>
</evidence>
<keyword evidence="4 6" id="KW-1133">Transmembrane helix</keyword>
<feature type="transmembrane region" description="Helical" evidence="6">
    <location>
        <begin position="68"/>
        <end position="89"/>
    </location>
</feature>
<feature type="transmembrane region" description="Helical" evidence="6">
    <location>
        <begin position="269"/>
        <end position="288"/>
    </location>
</feature>
<evidence type="ECO:0000256" key="1">
    <source>
        <dbReference type="ARBA" id="ARBA00004141"/>
    </source>
</evidence>
<dbReference type="InterPro" id="IPR050638">
    <property type="entry name" value="AA-Vitamin_Transporters"/>
</dbReference>
<dbReference type="InterPro" id="IPR000620">
    <property type="entry name" value="EamA_dom"/>
</dbReference>
<comment type="similarity">
    <text evidence="2">Belongs to the EamA transporter family.</text>
</comment>
<dbReference type="SUPFAM" id="SSF103481">
    <property type="entry name" value="Multidrug resistance efflux transporter EmrE"/>
    <property type="match status" value="2"/>
</dbReference>
<feature type="transmembrane region" description="Helical" evidence="6">
    <location>
        <begin position="244"/>
        <end position="263"/>
    </location>
</feature>
<evidence type="ECO:0000256" key="3">
    <source>
        <dbReference type="ARBA" id="ARBA00022692"/>
    </source>
</evidence>
<dbReference type="InterPro" id="IPR037185">
    <property type="entry name" value="EmrE-like"/>
</dbReference>
<proteinExistence type="inferred from homology"/>
<dbReference type="InterPro" id="IPR027417">
    <property type="entry name" value="P-loop_NTPase"/>
</dbReference>
<protein>
    <submittedName>
        <fullName evidence="8">EamA family transporter</fullName>
    </submittedName>
</protein>
<reference evidence="8 9" key="1">
    <citation type="submission" date="2022-06" db="EMBL/GenBank/DDBJ databases">
        <title>Isolation of gut microbiota from human fecal samples.</title>
        <authorList>
            <person name="Pamer E.G."/>
            <person name="Barat B."/>
            <person name="Waligurski E."/>
            <person name="Medina S."/>
            <person name="Paddock L."/>
            <person name="Mostad J."/>
        </authorList>
    </citation>
    <scope>NUCLEOTIDE SEQUENCE [LARGE SCALE GENOMIC DNA]</scope>
    <source>
        <strain evidence="8 9">DFI.1.1</strain>
    </source>
</reference>
<dbReference type="Pfam" id="PF00892">
    <property type="entry name" value="EamA"/>
    <property type="match status" value="2"/>
</dbReference>
<dbReference type="RefSeq" id="WP_062411980.1">
    <property type="nucleotide sequence ID" value="NZ_JAJCIO010000004.1"/>
</dbReference>
<keyword evidence="9" id="KW-1185">Reference proteome</keyword>
<dbReference type="SUPFAM" id="SSF52540">
    <property type="entry name" value="P-loop containing nucleoside triphosphate hydrolases"/>
    <property type="match status" value="1"/>
</dbReference>
<feature type="transmembrane region" description="Helical" evidence="6">
    <location>
        <begin position="37"/>
        <end position="56"/>
    </location>
</feature>
<dbReference type="PANTHER" id="PTHR32322">
    <property type="entry name" value="INNER MEMBRANE TRANSPORTER"/>
    <property type="match status" value="1"/>
</dbReference>
<evidence type="ECO:0000313" key="9">
    <source>
        <dbReference type="Proteomes" id="UP001206692"/>
    </source>
</evidence>
<feature type="transmembrane region" description="Helical" evidence="6">
    <location>
        <begin position="126"/>
        <end position="143"/>
    </location>
</feature>
<feature type="transmembrane region" description="Helical" evidence="6">
    <location>
        <begin position="149"/>
        <end position="169"/>
    </location>
</feature>
<sequence length="545" mass="60383">MSSKMGTLCIVLAALAFGTMEISLKIAGTAFTPFQLTFLRFLVGGILLMPLAIRDMKKHHIHIDRSDWGYLAILGLVNICFSMILFQIGVNMANASLAAIVFSSNPIFVMIFSYFLIHEAFTRKKAITLVLSLIGLIIVANPVDIIENGNVGLLVSLAAAISFAFYTTLGKLRIAKLGGNVENAFSFLIGCLFLLVILIFHGDPIIAGINAQTIWPLLYCSLVVTGFGYLFFMKAIELTGPSNASFAFFIKPIIALILAAIILSEPITANAVIGLALILLGCTMAGPIEHLLFPHHAIGEIAGRTNHPAWMKEDTECPLVVTISREFGSGGRNIGKLVARKLGVPYYDTEIFNRTQKEHPQTVVAWCKDQKRRLGPLLSKVYEDYVHYASGYESNQMEMFRDEAEVIEALTTGQSCVIVGRLANYVLRKRPNTFNVFISSDPDWAVQRIMLREHIDADRATKLRNHVNQERRDHCMYCTDSYWGYGANYDLSLKSSDYGIVKTADLILEAAQHRLTISQEDINPLIMGSDKDSAKTRTRAEVMPS</sequence>
<feature type="transmembrane region" description="Helical" evidence="6">
    <location>
        <begin position="95"/>
        <end position="117"/>
    </location>
</feature>